<reference evidence="4" key="1">
    <citation type="submission" date="2015-11" db="EMBL/GenBank/DDBJ databases">
        <authorList>
            <person name="Varghese N."/>
        </authorList>
    </citation>
    <scope>NUCLEOTIDE SEQUENCE [LARGE SCALE GENOMIC DNA]</scope>
    <source>
        <strain evidence="4">DSM 45899</strain>
    </source>
</reference>
<dbReference type="EMBL" id="FAOZ01000006">
    <property type="protein sequence ID" value="CUU56041.1"/>
    <property type="molecule type" value="Genomic_DNA"/>
</dbReference>
<gene>
    <name evidence="3" type="ORF">Ga0074812_106296</name>
</gene>
<keyword evidence="2" id="KW-0472">Membrane</keyword>
<dbReference type="InterPro" id="IPR007795">
    <property type="entry name" value="T7SS_EccB"/>
</dbReference>
<keyword evidence="4" id="KW-1185">Reference proteome</keyword>
<evidence type="ECO:0000256" key="2">
    <source>
        <dbReference type="SAM" id="Phobius"/>
    </source>
</evidence>
<evidence type="ECO:0000313" key="3">
    <source>
        <dbReference type="EMBL" id="CUU56041.1"/>
    </source>
</evidence>
<dbReference type="AlphaFoldDB" id="A0A0S4QLC5"/>
<dbReference type="InterPro" id="IPR044857">
    <property type="entry name" value="T7SS_EccB_R1"/>
</dbReference>
<dbReference type="GO" id="GO:0005576">
    <property type="term" value="C:extracellular region"/>
    <property type="evidence" value="ECO:0007669"/>
    <property type="project" value="TreeGrafter"/>
</dbReference>
<evidence type="ECO:0000256" key="1">
    <source>
        <dbReference type="SAM" id="MobiDB-lite"/>
    </source>
</evidence>
<evidence type="ECO:0000313" key="4">
    <source>
        <dbReference type="Proteomes" id="UP000198802"/>
    </source>
</evidence>
<name>A0A0S4QLC5_9ACTN</name>
<organism evidence="3 4">
    <name type="scientific">Parafrankia irregularis</name>
    <dbReference type="NCBI Taxonomy" id="795642"/>
    <lineage>
        <taxon>Bacteria</taxon>
        <taxon>Bacillati</taxon>
        <taxon>Actinomycetota</taxon>
        <taxon>Actinomycetes</taxon>
        <taxon>Frankiales</taxon>
        <taxon>Frankiaceae</taxon>
        <taxon>Parafrankia</taxon>
    </lineage>
</organism>
<proteinExistence type="predicted"/>
<feature type="transmembrane region" description="Helical" evidence="2">
    <location>
        <begin position="41"/>
        <end position="61"/>
    </location>
</feature>
<dbReference type="RefSeq" id="WP_091275473.1">
    <property type="nucleotide sequence ID" value="NZ_FAOZ01000006.1"/>
</dbReference>
<protein>
    <submittedName>
        <fullName evidence="3">Type VII secretion protein EccB</fullName>
    </submittedName>
</protein>
<feature type="region of interest" description="Disordered" evidence="1">
    <location>
        <begin position="447"/>
        <end position="505"/>
    </location>
</feature>
<dbReference type="Pfam" id="PF05108">
    <property type="entry name" value="T7SS_ESX1_EccB"/>
    <property type="match status" value="1"/>
</dbReference>
<keyword evidence="2" id="KW-1133">Transmembrane helix</keyword>
<feature type="compositionally biased region" description="Low complexity" evidence="1">
    <location>
        <begin position="457"/>
        <end position="496"/>
    </location>
</feature>
<dbReference type="PANTHER" id="PTHR40765:SF2">
    <property type="entry name" value="ESX-2 SECRETION SYSTEM ATPASE ECCB2"/>
    <property type="match status" value="1"/>
</dbReference>
<accession>A0A0S4QLC5</accession>
<dbReference type="NCBIfam" id="TIGR03919">
    <property type="entry name" value="T7SS_EccB"/>
    <property type="match status" value="1"/>
</dbReference>
<dbReference type="Proteomes" id="UP000198802">
    <property type="component" value="Unassembled WGS sequence"/>
</dbReference>
<keyword evidence="2" id="KW-0812">Transmembrane</keyword>
<dbReference type="Gene3D" id="3.30.2390.20">
    <property type="entry name" value="Type VII secretion system EccB, repeat 1 domain"/>
    <property type="match status" value="1"/>
</dbReference>
<dbReference type="PANTHER" id="PTHR40765">
    <property type="entry name" value="ESX-2 SECRETION SYSTEM ATPASE ECCB2"/>
    <property type="match status" value="1"/>
</dbReference>
<sequence length="505" mass="50880">MQSRRDQVDAQRYLLTRLSAALVRADPDTLDPLGRRDVRGLVGGTVLAAVVLGVVALWALISGSGSTEWRNPRTLIIEKGTGSRFLLLDGELRPVPNIASARLLTGGVVTPQVVPASRLKGTPRGTPIGIDGGPDLLPAAGALNRGVWRVCSGPGSGAGPAAVLDIGVAAAPQPDRPGTREALLVSAGGSTHLIWRGQRLRLTRPWVADVLGFGDVRPTPVDPVWLALVPAGPELGPPAVDGRGSPGWAISGRPSRVGDLFTSVIDGGTTTRYMMLSGGLAVLTPVQFALARAEAGGTPPQELTPADLASGPRSMVPAPWDALPAQPPVVRYLMPDQAVCVESGGAAPRAPLDVVTAPTPPVPGSVTDRGVAVRVAAGGGALVIAQPVPPGATGLDAVTGVFVDGSGTAYPLSGRAMRALGYSAGQAVASPWQLLPLLPVGPRLTVPAEDTTAESPEGTTAGSAQGTTTASAEGTGPEAAQHPPAAGSVAAPGSAARSITSPPVS</sequence>